<evidence type="ECO:0000313" key="4">
    <source>
        <dbReference type="Proteomes" id="UP001295684"/>
    </source>
</evidence>
<feature type="region of interest" description="Disordered" evidence="1">
    <location>
        <begin position="333"/>
        <end position="356"/>
    </location>
</feature>
<proteinExistence type="predicted"/>
<organism evidence="3 4">
    <name type="scientific">Euplotes crassus</name>
    <dbReference type="NCBI Taxonomy" id="5936"/>
    <lineage>
        <taxon>Eukaryota</taxon>
        <taxon>Sar</taxon>
        <taxon>Alveolata</taxon>
        <taxon>Ciliophora</taxon>
        <taxon>Intramacronucleata</taxon>
        <taxon>Spirotrichea</taxon>
        <taxon>Hypotrichia</taxon>
        <taxon>Euplotida</taxon>
        <taxon>Euplotidae</taxon>
        <taxon>Moneuplotes</taxon>
    </lineage>
</organism>
<feature type="transmembrane region" description="Helical" evidence="2">
    <location>
        <begin position="60"/>
        <end position="83"/>
    </location>
</feature>
<comment type="caution">
    <text evidence="3">The sequence shown here is derived from an EMBL/GenBank/DDBJ whole genome shotgun (WGS) entry which is preliminary data.</text>
</comment>
<keyword evidence="2" id="KW-0472">Membrane</keyword>
<feature type="compositionally biased region" description="Basic and acidic residues" evidence="1">
    <location>
        <begin position="333"/>
        <end position="352"/>
    </location>
</feature>
<evidence type="ECO:0000313" key="3">
    <source>
        <dbReference type="EMBL" id="CAI2360796.1"/>
    </source>
</evidence>
<feature type="transmembrane region" description="Helical" evidence="2">
    <location>
        <begin position="14"/>
        <end position="39"/>
    </location>
</feature>
<sequence>MSEENDPIIFHQRLFFGIIYKAIPCYITIILALIRYLAIRKDAIICAVDMRYSRLMKAKLFISYLIGVLYIVPIILAFCGIKSGLLGGNDGSDKWFSLFYLIFAAIWISLGYLMTIEHERHLLQVWYCHRFFWATNCFFVTAFVLISFSKRIYDDNDYIAYTFGCLEVVFSWISVALMLKTKSFRLRRLEELNSPLNRSSDNVLVRQTEIGVINIVLEYNINKKNDIKFKVTAGKVHKKVKKSLKELLRIEDYISRYIEKSSKNFKNPIPAIERPRISYRSESTEIYNKRLRSVEKFLQMLSETPELWTRDVLIFLGIDKGSDQAVYLQKRAEHLQRRSKGDNPDEEVKRGNPMELPLETSNSDYSFSVAKEEVELEQNLYDDSDNDLEKNHRDFLYLKASPRKSKWSRAINNLNIEMVEASIASTSYKFSNSEMVEAYFEIIMSIYRQTSDDSYFEENNACRDEESKSLLGNEDALTKSASNLTTMKAVKLKINLTYEILKEFHLDLKLHSSTNKVDISCLPELPNLSKDGDQTDSDIAKGRITDYFNHMKLCPQVFNLEIFKKSLLLRNMVIDDNPGEEIDFDRSSREKLFESIKKDKDIFELSNSQDDQDSEDEFY</sequence>
<keyword evidence="2" id="KW-1133">Transmembrane helix</keyword>
<feature type="transmembrane region" description="Helical" evidence="2">
    <location>
        <begin position="95"/>
        <end position="115"/>
    </location>
</feature>
<feature type="transmembrane region" description="Helical" evidence="2">
    <location>
        <begin position="158"/>
        <end position="179"/>
    </location>
</feature>
<protein>
    <submittedName>
        <fullName evidence="3">Uncharacterized protein</fullName>
    </submittedName>
</protein>
<keyword evidence="2" id="KW-0812">Transmembrane</keyword>
<dbReference type="Proteomes" id="UP001295684">
    <property type="component" value="Unassembled WGS sequence"/>
</dbReference>
<feature type="transmembrane region" description="Helical" evidence="2">
    <location>
        <begin position="127"/>
        <end position="146"/>
    </location>
</feature>
<accession>A0AAD1X7R1</accession>
<dbReference type="EMBL" id="CAMPGE010001993">
    <property type="protein sequence ID" value="CAI2360796.1"/>
    <property type="molecule type" value="Genomic_DNA"/>
</dbReference>
<evidence type="ECO:0000256" key="1">
    <source>
        <dbReference type="SAM" id="MobiDB-lite"/>
    </source>
</evidence>
<gene>
    <name evidence="3" type="ORF">ECRASSUSDP1_LOCUS2101</name>
</gene>
<reference evidence="3" key="1">
    <citation type="submission" date="2023-07" db="EMBL/GenBank/DDBJ databases">
        <authorList>
            <consortium name="AG Swart"/>
            <person name="Singh M."/>
            <person name="Singh A."/>
            <person name="Seah K."/>
            <person name="Emmerich C."/>
        </authorList>
    </citation>
    <scope>NUCLEOTIDE SEQUENCE</scope>
    <source>
        <strain evidence="3">DP1</strain>
    </source>
</reference>
<evidence type="ECO:0000256" key="2">
    <source>
        <dbReference type="SAM" id="Phobius"/>
    </source>
</evidence>
<dbReference type="AlphaFoldDB" id="A0AAD1X7R1"/>
<keyword evidence="4" id="KW-1185">Reference proteome</keyword>
<name>A0AAD1X7R1_EUPCR</name>